<keyword evidence="2" id="KW-1185">Reference proteome</keyword>
<sequence length="225" mass="25951">MFTNGAPALKTIALTVVTSLFIVNLGKAQIVRLYPLTDYEASLRAYHTAKVKAACVEFEARTKMKWWYYLPNIGFQFGLPSVTAGTSQLITIDQTKQQNRVKLAAIITQGLLDYQTELHQLRSMYAAAQIERDAVDELNTSWNTENKIFEIAKEAHQKQEINPVDYYQALLKLQKEYSASKARYQQYTFRVIELAKFARHQFPTERLQEIDSLFVEKKTTLVKTR</sequence>
<dbReference type="Proteomes" id="UP000249016">
    <property type="component" value="Unassembled WGS sequence"/>
</dbReference>
<dbReference type="EMBL" id="QLII01000004">
    <property type="protein sequence ID" value="RAI72847.1"/>
    <property type="molecule type" value="Genomic_DNA"/>
</dbReference>
<evidence type="ECO:0008006" key="3">
    <source>
        <dbReference type="Google" id="ProtNLM"/>
    </source>
</evidence>
<gene>
    <name evidence="1" type="ORF">HMF3257_38700</name>
</gene>
<evidence type="ECO:0000313" key="1">
    <source>
        <dbReference type="EMBL" id="RAI72847.1"/>
    </source>
</evidence>
<organism evidence="1 2">
    <name type="scientific">Spirosoma telluris</name>
    <dbReference type="NCBI Taxonomy" id="2183553"/>
    <lineage>
        <taxon>Bacteria</taxon>
        <taxon>Pseudomonadati</taxon>
        <taxon>Bacteroidota</taxon>
        <taxon>Cytophagia</taxon>
        <taxon>Cytophagales</taxon>
        <taxon>Cytophagaceae</taxon>
        <taxon>Spirosoma</taxon>
    </lineage>
</organism>
<comment type="caution">
    <text evidence="1">The sequence shown here is derived from an EMBL/GenBank/DDBJ whole genome shotgun (WGS) entry which is preliminary data.</text>
</comment>
<protein>
    <recommendedName>
        <fullName evidence="3">TolC family protein</fullName>
    </recommendedName>
</protein>
<dbReference type="AlphaFoldDB" id="A0A327NCB9"/>
<reference evidence="1 2" key="1">
    <citation type="submission" date="2018-06" db="EMBL/GenBank/DDBJ databases">
        <title>Spirosoma sp. HMF3257 Genome sequencing and assembly.</title>
        <authorList>
            <person name="Kang H."/>
            <person name="Cha I."/>
            <person name="Kim H."/>
            <person name="Kang J."/>
            <person name="Joh K."/>
        </authorList>
    </citation>
    <scope>NUCLEOTIDE SEQUENCE [LARGE SCALE GENOMIC DNA]</scope>
    <source>
        <strain evidence="1 2">HMF3257</strain>
    </source>
</reference>
<name>A0A327NCB9_9BACT</name>
<dbReference type="RefSeq" id="WP_111351301.1">
    <property type="nucleotide sequence ID" value="NZ_QLII01000004.1"/>
</dbReference>
<dbReference type="OrthoDB" id="965688at2"/>
<evidence type="ECO:0000313" key="2">
    <source>
        <dbReference type="Proteomes" id="UP000249016"/>
    </source>
</evidence>
<accession>A0A327NCB9</accession>
<proteinExistence type="predicted"/>